<dbReference type="InterPro" id="IPR011206">
    <property type="entry name" value="Citrate_lyase_beta/mcl1/mcl2"/>
</dbReference>
<comment type="caution">
    <text evidence="5">The sequence shown here is derived from an EMBL/GenBank/DDBJ whole genome shotgun (WGS) entry which is preliminary data.</text>
</comment>
<evidence type="ECO:0000256" key="3">
    <source>
        <dbReference type="ARBA" id="ARBA00022842"/>
    </source>
</evidence>
<sequence>MALPISYLFVPGNRPERFDKALASAAGAVIIDLEDAVAPADKAAARSALAHWLSTHDEARARLCVRINDCRSADFRADLDCLAALDLHRLMLPKAESADDLMAVIARLGTDIQVIPLIETARGVQQLMQIAAAPCVQRLAFGTLDYAADLELSGDPRGLLYPASQIAIASRCAGIGTPIAGVTAALQDPAALAEDIALARACGFGAKLCIHPAQLEPTHSAFRPSADELAWAQRVIAAASDSKGAVQLDGKMIDPPVLRKAQAIVDRASL</sequence>
<dbReference type="Gene3D" id="3.20.20.60">
    <property type="entry name" value="Phosphoenolpyruvate-binding domains"/>
    <property type="match status" value="1"/>
</dbReference>
<reference evidence="5 6" key="1">
    <citation type="journal article" date="2018" name="Int. J. Syst. Evol. Microbiol.">
        <title>Uliginosibacterium sediminicola sp. nov., isolated from freshwater sediment.</title>
        <authorList>
            <person name="Hwang W.M."/>
            <person name="Kim S.M."/>
            <person name="Kang K."/>
            <person name="Ahn T.Y."/>
        </authorList>
    </citation>
    <scope>NUCLEOTIDE SEQUENCE [LARGE SCALE GENOMIC DNA]</scope>
    <source>
        <strain evidence="5 6">M1-21</strain>
    </source>
</reference>
<dbReference type="SUPFAM" id="SSF51621">
    <property type="entry name" value="Phosphoenolpyruvate/pyruvate domain"/>
    <property type="match status" value="1"/>
</dbReference>
<dbReference type="GO" id="GO:0016829">
    <property type="term" value="F:lyase activity"/>
    <property type="evidence" value="ECO:0007669"/>
    <property type="project" value="UniProtKB-KW"/>
</dbReference>
<dbReference type="EMBL" id="JBDIVE010000009">
    <property type="protein sequence ID" value="MEN3069883.1"/>
    <property type="molecule type" value="Genomic_DNA"/>
</dbReference>
<feature type="domain" description="HpcH/HpaI aldolase/citrate lyase" evidence="4">
    <location>
        <begin position="7"/>
        <end position="212"/>
    </location>
</feature>
<organism evidence="5 6">
    <name type="scientific">Uliginosibacterium sediminicola</name>
    <dbReference type="NCBI Taxonomy" id="2024550"/>
    <lineage>
        <taxon>Bacteria</taxon>
        <taxon>Pseudomonadati</taxon>
        <taxon>Pseudomonadota</taxon>
        <taxon>Betaproteobacteria</taxon>
        <taxon>Rhodocyclales</taxon>
        <taxon>Zoogloeaceae</taxon>
        <taxon>Uliginosibacterium</taxon>
    </lineage>
</organism>
<keyword evidence="5" id="KW-0456">Lyase</keyword>
<keyword evidence="3" id="KW-0460">Magnesium</keyword>
<dbReference type="InterPro" id="IPR040442">
    <property type="entry name" value="Pyrv_kinase-like_dom_sf"/>
</dbReference>
<protein>
    <submittedName>
        <fullName evidence="5">CoA ester lyase</fullName>
    </submittedName>
</protein>
<evidence type="ECO:0000313" key="5">
    <source>
        <dbReference type="EMBL" id="MEN3069883.1"/>
    </source>
</evidence>
<dbReference type="InterPro" id="IPR005000">
    <property type="entry name" value="Aldolase/citrate-lyase_domain"/>
</dbReference>
<dbReference type="PANTHER" id="PTHR32308:SF10">
    <property type="entry name" value="CITRATE LYASE SUBUNIT BETA"/>
    <property type="match status" value="1"/>
</dbReference>
<keyword evidence="6" id="KW-1185">Reference proteome</keyword>
<dbReference type="PANTHER" id="PTHR32308">
    <property type="entry name" value="LYASE BETA SUBUNIT, PUTATIVE (AFU_ORTHOLOGUE AFUA_4G13030)-RELATED"/>
    <property type="match status" value="1"/>
</dbReference>
<dbReference type="Proteomes" id="UP001410394">
    <property type="component" value="Unassembled WGS sequence"/>
</dbReference>
<evidence type="ECO:0000256" key="1">
    <source>
        <dbReference type="ARBA" id="ARBA00001946"/>
    </source>
</evidence>
<dbReference type="Pfam" id="PF03328">
    <property type="entry name" value="HpcH_HpaI"/>
    <property type="match status" value="1"/>
</dbReference>
<comment type="cofactor">
    <cofactor evidence="1">
        <name>Mg(2+)</name>
        <dbReference type="ChEBI" id="CHEBI:18420"/>
    </cofactor>
</comment>
<evidence type="ECO:0000256" key="2">
    <source>
        <dbReference type="ARBA" id="ARBA00022723"/>
    </source>
</evidence>
<name>A0ABU9Z1W4_9RHOO</name>
<dbReference type="RefSeq" id="WP_345920657.1">
    <property type="nucleotide sequence ID" value="NZ_JBDIVE010000009.1"/>
</dbReference>
<dbReference type="PIRSF" id="PIRSF015582">
    <property type="entry name" value="Cit_lyase_B"/>
    <property type="match status" value="1"/>
</dbReference>
<gene>
    <name evidence="5" type="ORF">ABDB84_15480</name>
</gene>
<accession>A0ABU9Z1W4</accession>
<evidence type="ECO:0000259" key="4">
    <source>
        <dbReference type="Pfam" id="PF03328"/>
    </source>
</evidence>
<keyword evidence="2" id="KW-0479">Metal-binding</keyword>
<evidence type="ECO:0000313" key="6">
    <source>
        <dbReference type="Proteomes" id="UP001410394"/>
    </source>
</evidence>
<dbReference type="InterPro" id="IPR015813">
    <property type="entry name" value="Pyrv/PenolPyrv_kinase-like_dom"/>
</dbReference>
<proteinExistence type="predicted"/>